<feature type="compositionally biased region" description="Pro residues" evidence="1">
    <location>
        <begin position="108"/>
        <end position="121"/>
    </location>
</feature>
<gene>
    <name evidence="2" type="ORF">NCTC1542_06812</name>
</gene>
<accession>A0A378WCW1</accession>
<dbReference type="Proteomes" id="UP000255389">
    <property type="component" value="Unassembled WGS sequence"/>
</dbReference>
<proteinExistence type="predicted"/>
<dbReference type="AlphaFoldDB" id="A0A378WCW1"/>
<evidence type="ECO:0000313" key="2">
    <source>
        <dbReference type="EMBL" id="SUA31458.1"/>
    </source>
</evidence>
<organism evidence="2 3">
    <name type="scientific">Mycolicibacterium fortuitum</name>
    <name type="common">Mycobacterium fortuitum</name>
    <dbReference type="NCBI Taxonomy" id="1766"/>
    <lineage>
        <taxon>Bacteria</taxon>
        <taxon>Bacillati</taxon>
        <taxon>Actinomycetota</taxon>
        <taxon>Actinomycetes</taxon>
        <taxon>Mycobacteriales</taxon>
        <taxon>Mycobacteriaceae</taxon>
        <taxon>Mycolicibacterium</taxon>
    </lineage>
</organism>
<evidence type="ECO:0000256" key="1">
    <source>
        <dbReference type="SAM" id="MobiDB-lite"/>
    </source>
</evidence>
<sequence>MCHGHEDPAEGPLAFTPLFTIYQYKSVEQMQQDDTRHDVGFGSAQCISGDRGAMVFIADVSGIGERSDAVRIAARAMQPLDQFGCTITAAAPSKRRPSAVPPSTNNPQVPPPPAMPVPPPTTAAAGRELPVNSFGYAAIATKSGLTTCMIAADYVGCESRGGKWPALGVKILADGSTSWINGNLGDIKPVSIDYQVYAALGWTVTATAAGTRFHNDRTGHGAFLNTDAVSPF</sequence>
<protein>
    <submittedName>
        <fullName evidence="2">Protein LpqJ</fullName>
    </submittedName>
</protein>
<reference evidence="2 3" key="1">
    <citation type="submission" date="2018-06" db="EMBL/GenBank/DDBJ databases">
        <authorList>
            <consortium name="Pathogen Informatics"/>
            <person name="Doyle S."/>
        </authorList>
    </citation>
    <scope>NUCLEOTIDE SEQUENCE [LARGE SCALE GENOMIC DNA]</scope>
    <source>
        <strain evidence="2 3">NCTC1542</strain>
    </source>
</reference>
<name>A0A378WCW1_MYCFO</name>
<dbReference type="EMBL" id="UGQY01000006">
    <property type="protein sequence ID" value="SUA31458.1"/>
    <property type="molecule type" value="Genomic_DNA"/>
</dbReference>
<feature type="region of interest" description="Disordered" evidence="1">
    <location>
        <begin position="91"/>
        <end position="123"/>
    </location>
</feature>
<evidence type="ECO:0000313" key="3">
    <source>
        <dbReference type="Proteomes" id="UP000255389"/>
    </source>
</evidence>